<keyword evidence="15" id="KW-1185">Reference proteome</keyword>
<keyword evidence="9" id="KW-0902">Two-component regulatory system</keyword>
<evidence type="ECO:0000256" key="10">
    <source>
        <dbReference type="ARBA" id="ARBA00023136"/>
    </source>
</evidence>
<dbReference type="PRINTS" id="PR00344">
    <property type="entry name" value="BCTRLSENSOR"/>
</dbReference>
<dbReference type="CDD" id="cd00082">
    <property type="entry name" value="HisKA"/>
    <property type="match status" value="1"/>
</dbReference>
<evidence type="ECO:0000256" key="5">
    <source>
        <dbReference type="ARBA" id="ARBA00022679"/>
    </source>
</evidence>
<dbReference type="CDD" id="cd00075">
    <property type="entry name" value="HATPase"/>
    <property type="match status" value="1"/>
</dbReference>
<name>C6XIM6_HIRBI</name>
<evidence type="ECO:0000256" key="6">
    <source>
        <dbReference type="ARBA" id="ARBA00022692"/>
    </source>
</evidence>
<dbReference type="Proteomes" id="UP000002745">
    <property type="component" value="Chromosome"/>
</dbReference>
<dbReference type="SUPFAM" id="SSF158472">
    <property type="entry name" value="HAMP domain-like"/>
    <property type="match status" value="1"/>
</dbReference>
<evidence type="ECO:0000256" key="7">
    <source>
        <dbReference type="ARBA" id="ARBA00022777"/>
    </source>
</evidence>
<dbReference type="RefSeq" id="WP_015827121.1">
    <property type="nucleotide sequence ID" value="NC_012982.1"/>
</dbReference>
<dbReference type="STRING" id="582402.Hbal_1279"/>
<gene>
    <name evidence="14" type="ordered locus">Hbal_1279</name>
</gene>
<dbReference type="Pfam" id="PF02518">
    <property type="entry name" value="HATPase_c"/>
    <property type="match status" value="1"/>
</dbReference>
<protein>
    <recommendedName>
        <fullName evidence="3">histidine kinase</fullName>
        <ecNumber evidence="3">2.7.13.3</ecNumber>
    </recommendedName>
</protein>
<dbReference type="InterPro" id="IPR036890">
    <property type="entry name" value="HATPase_C_sf"/>
</dbReference>
<feature type="transmembrane region" description="Helical" evidence="11">
    <location>
        <begin position="166"/>
        <end position="185"/>
    </location>
</feature>
<comment type="subcellular location">
    <subcellularLocation>
        <location evidence="2">Membrane</location>
    </subcellularLocation>
</comment>
<dbReference type="CDD" id="cd06225">
    <property type="entry name" value="HAMP"/>
    <property type="match status" value="1"/>
</dbReference>
<dbReference type="Gene3D" id="1.10.287.130">
    <property type="match status" value="1"/>
</dbReference>
<dbReference type="Pfam" id="PF00672">
    <property type="entry name" value="HAMP"/>
    <property type="match status" value="1"/>
</dbReference>
<dbReference type="HOGENOM" id="CLU_000445_89_6_5"/>
<evidence type="ECO:0000256" key="9">
    <source>
        <dbReference type="ARBA" id="ARBA00023012"/>
    </source>
</evidence>
<dbReference type="InterPro" id="IPR005467">
    <property type="entry name" value="His_kinase_dom"/>
</dbReference>
<sequence length="465" mass="50891">MNLSRLPAFTRTTTFRLALVHTALFILFAGALLLYLFSATAGRLERDDTDALNSEINALTAAYTSGGFSRLSQSVSERSSSRGAFLYLLVGPDGEKIAGDFDFLPAEAPLAGELYVPFSYDSRNYAGVVQRNRAEGRIKTFPDNTVLLVAYDIGERGEMVKRITDVVWTAAIAGLVLSMVGGVIVSRSVSRRVESLARTTEDVMAGDLSRRATVYGSGDEFDRLAERLNAMLTKLERLMIASRYSGDAIAHDLRSPLARLRNHLESSLAQTGDRQDFEGALEYSIEEVDRVLETFNAILRLSKVQGGQSGTFDRFSLSEQVVEVAEIYEAVCEEAQLAFSSDIKSNLELHADKSLIMQLIFNLMDNAVKYTPAGGAVKLVLRRRRNGEVELSVLDSGPGIPEENREKVLERFFRLEEARTEPGSGLGLSLVAAVTEMHQGRLELSEGLPGYPTPGLKVSLTLASA</sequence>
<dbReference type="InterPro" id="IPR004358">
    <property type="entry name" value="Sig_transdc_His_kin-like_C"/>
</dbReference>
<evidence type="ECO:0000259" key="12">
    <source>
        <dbReference type="PROSITE" id="PS50109"/>
    </source>
</evidence>
<dbReference type="GO" id="GO:0005886">
    <property type="term" value="C:plasma membrane"/>
    <property type="evidence" value="ECO:0007669"/>
    <property type="project" value="TreeGrafter"/>
</dbReference>
<evidence type="ECO:0000256" key="3">
    <source>
        <dbReference type="ARBA" id="ARBA00012438"/>
    </source>
</evidence>
<comment type="catalytic activity">
    <reaction evidence="1">
        <text>ATP + protein L-histidine = ADP + protein N-phospho-L-histidine.</text>
        <dbReference type="EC" id="2.7.13.3"/>
    </reaction>
</comment>
<accession>C6XIM6</accession>
<dbReference type="Gene3D" id="3.30.565.10">
    <property type="entry name" value="Histidine kinase-like ATPase, C-terminal domain"/>
    <property type="match status" value="1"/>
</dbReference>
<dbReference type="InterPro" id="IPR003594">
    <property type="entry name" value="HATPase_dom"/>
</dbReference>
<dbReference type="Gene3D" id="6.10.340.10">
    <property type="match status" value="1"/>
</dbReference>
<dbReference type="eggNOG" id="COG2770">
    <property type="taxonomic scope" value="Bacteria"/>
</dbReference>
<dbReference type="PROSITE" id="PS50109">
    <property type="entry name" value="HIS_KIN"/>
    <property type="match status" value="1"/>
</dbReference>
<evidence type="ECO:0000256" key="2">
    <source>
        <dbReference type="ARBA" id="ARBA00004370"/>
    </source>
</evidence>
<evidence type="ECO:0000256" key="4">
    <source>
        <dbReference type="ARBA" id="ARBA00022553"/>
    </source>
</evidence>
<keyword evidence="10 11" id="KW-0472">Membrane</keyword>
<dbReference type="OrthoDB" id="9815202at2"/>
<keyword evidence="6 11" id="KW-0812">Transmembrane</keyword>
<dbReference type="SMART" id="SM00304">
    <property type="entry name" value="HAMP"/>
    <property type="match status" value="1"/>
</dbReference>
<dbReference type="InterPro" id="IPR003661">
    <property type="entry name" value="HisK_dim/P_dom"/>
</dbReference>
<keyword evidence="5" id="KW-0808">Transferase</keyword>
<dbReference type="EC" id="2.7.13.3" evidence="3"/>
<evidence type="ECO:0000313" key="15">
    <source>
        <dbReference type="Proteomes" id="UP000002745"/>
    </source>
</evidence>
<feature type="transmembrane region" description="Helical" evidence="11">
    <location>
        <begin position="15"/>
        <end position="37"/>
    </location>
</feature>
<dbReference type="SMART" id="SM00387">
    <property type="entry name" value="HATPase_c"/>
    <property type="match status" value="1"/>
</dbReference>
<organism evidence="14 15">
    <name type="scientific">Hirschia baltica (strain ATCC 49814 / DSM 5838 / IFAM 1418)</name>
    <dbReference type="NCBI Taxonomy" id="582402"/>
    <lineage>
        <taxon>Bacteria</taxon>
        <taxon>Pseudomonadati</taxon>
        <taxon>Pseudomonadota</taxon>
        <taxon>Alphaproteobacteria</taxon>
        <taxon>Hyphomonadales</taxon>
        <taxon>Hyphomonadaceae</taxon>
        <taxon>Hirschia</taxon>
    </lineage>
</organism>
<reference evidence="15" key="1">
    <citation type="journal article" date="2011" name="J. Bacteriol.">
        <title>Genome sequences of eight morphologically diverse alphaproteobacteria.</title>
        <authorList>
            <consortium name="US DOE Joint Genome Institute"/>
            <person name="Brown P.J."/>
            <person name="Kysela D.T."/>
            <person name="Buechlein A."/>
            <person name="Hemmerich C."/>
            <person name="Brun Y.V."/>
        </authorList>
    </citation>
    <scope>NUCLEOTIDE SEQUENCE [LARGE SCALE GENOMIC DNA]</scope>
    <source>
        <strain evidence="15">ATCC 49814 / DSM 5838 / IFAM 1418</strain>
    </source>
</reference>
<dbReference type="AlphaFoldDB" id="C6XIM6"/>
<evidence type="ECO:0000259" key="13">
    <source>
        <dbReference type="PROSITE" id="PS50885"/>
    </source>
</evidence>
<feature type="domain" description="HAMP" evidence="13">
    <location>
        <begin position="187"/>
        <end position="240"/>
    </location>
</feature>
<feature type="domain" description="Histidine kinase" evidence="12">
    <location>
        <begin position="248"/>
        <end position="465"/>
    </location>
</feature>
<keyword evidence="7 14" id="KW-0418">Kinase</keyword>
<evidence type="ECO:0000256" key="11">
    <source>
        <dbReference type="SAM" id="Phobius"/>
    </source>
</evidence>
<dbReference type="KEGG" id="hba:Hbal_1279"/>
<dbReference type="InterPro" id="IPR036097">
    <property type="entry name" value="HisK_dim/P_sf"/>
</dbReference>
<dbReference type="Pfam" id="PF00512">
    <property type="entry name" value="HisKA"/>
    <property type="match status" value="1"/>
</dbReference>
<dbReference type="PANTHER" id="PTHR45436:SF8">
    <property type="entry name" value="HISTIDINE KINASE"/>
    <property type="match status" value="1"/>
</dbReference>
<dbReference type="PROSITE" id="PS50885">
    <property type="entry name" value="HAMP"/>
    <property type="match status" value="1"/>
</dbReference>
<dbReference type="InterPro" id="IPR003660">
    <property type="entry name" value="HAMP_dom"/>
</dbReference>
<dbReference type="GO" id="GO:0000155">
    <property type="term" value="F:phosphorelay sensor kinase activity"/>
    <property type="evidence" value="ECO:0007669"/>
    <property type="project" value="InterPro"/>
</dbReference>
<dbReference type="SMART" id="SM00388">
    <property type="entry name" value="HisKA"/>
    <property type="match status" value="1"/>
</dbReference>
<evidence type="ECO:0000256" key="8">
    <source>
        <dbReference type="ARBA" id="ARBA00022989"/>
    </source>
</evidence>
<evidence type="ECO:0000256" key="1">
    <source>
        <dbReference type="ARBA" id="ARBA00000085"/>
    </source>
</evidence>
<dbReference type="EMBL" id="CP001678">
    <property type="protein sequence ID" value="ACT58971.1"/>
    <property type="molecule type" value="Genomic_DNA"/>
</dbReference>
<proteinExistence type="predicted"/>
<dbReference type="PANTHER" id="PTHR45436">
    <property type="entry name" value="SENSOR HISTIDINE KINASE YKOH"/>
    <property type="match status" value="1"/>
</dbReference>
<evidence type="ECO:0000313" key="14">
    <source>
        <dbReference type="EMBL" id="ACT58971.1"/>
    </source>
</evidence>
<dbReference type="SUPFAM" id="SSF55874">
    <property type="entry name" value="ATPase domain of HSP90 chaperone/DNA topoisomerase II/histidine kinase"/>
    <property type="match status" value="1"/>
</dbReference>
<keyword evidence="8 11" id="KW-1133">Transmembrane helix</keyword>
<keyword evidence="4" id="KW-0597">Phosphoprotein</keyword>
<dbReference type="SUPFAM" id="SSF47384">
    <property type="entry name" value="Homodimeric domain of signal transducing histidine kinase"/>
    <property type="match status" value="1"/>
</dbReference>
<dbReference type="InterPro" id="IPR050428">
    <property type="entry name" value="TCS_sensor_his_kinase"/>
</dbReference>
<dbReference type="eggNOG" id="COG2205">
    <property type="taxonomic scope" value="Bacteria"/>
</dbReference>